<dbReference type="OrthoDB" id="2065010at2"/>
<dbReference type="PANTHER" id="PTHR39169:SF1">
    <property type="entry name" value="MONOOXYGENASE YDHR-RELATED"/>
    <property type="match status" value="1"/>
</dbReference>
<accession>A0A318TAU7</accession>
<gene>
    <name evidence="1" type="ORF">BJ122_1145</name>
</gene>
<dbReference type="RefSeq" id="WP_110781321.1">
    <property type="nucleotide sequence ID" value="NZ_QJTI01000014.1"/>
</dbReference>
<dbReference type="NCBIfam" id="NF008333">
    <property type="entry name" value="PRK11118.1"/>
    <property type="match status" value="1"/>
</dbReference>
<protein>
    <submittedName>
        <fullName evidence="1">Putative monooxygenase ydhR</fullName>
    </submittedName>
</protein>
<dbReference type="PANTHER" id="PTHR39169">
    <property type="match status" value="1"/>
</dbReference>
<dbReference type="Pfam" id="PF08803">
    <property type="entry name" value="ydhR"/>
    <property type="match status" value="1"/>
</dbReference>
<evidence type="ECO:0000313" key="2">
    <source>
        <dbReference type="Proteomes" id="UP000248148"/>
    </source>
</evidence>
<dbReference type="Gene3D" id="3.30.70.100">
    <property type="match status" value="1"/>
</dbReference>
<comment type="caution">
    <text evidence="1">The sequence shown here is derived from an EMBL/GenBank/DDBJ whole genome shotgun (WGS) entry which is preliminary data.</text>
</comment>
<dbReference type="Proteomes" id="UP000248148">
    <property type="component" value="Unassembled WGS sequence"/>
</dbReference>
<dbReference type="GO" id="GO:0004497">
    <property type="term" value="F:monooxygenase activity"/>
    <property type="evidence" value="ECO:0007669"/>
    <property type="project" value="UniProtKB-KW"/>
</dbReference>
<keyword evidence="1" id="KW-0503">Monooxygenase</keyword>
<dbReference type="EMBL" id="QJTI01000014">
    <property type="protein sequence ID" value="PYF02091.1"/>
    <property type="molecule type" value="Genomic_DNA"/>
</dbReference>
<dbReference type="SUPFAM" id="SSF54909">
    <property type="entry name" value="Dimeric alpha+beta barrel"/>
    <property type="match status" value="1"/>
</dbReference>
<dbReference type="InterPro" id="IPR014910">
    <property type="entry name" value="YdhR"/>
</dbReference>
<dbReference type="AlphaFoldDB" id="A0A318TAU7"/>
<proteinExistence type="predicted"/>
<keyword evidence="1" id="KW-0560">Oxidoreductase</keyword>
<keyword evidence="2" id="KW-1185">Reference proteome</keyword>
<evidence type="ECO:0000313" key="1">
    <source>
        <dbReference type="EMBL" id="PYF02091.1"/>
    </source>
</evidence>
<organism evidence="1 2">
    <name type="scientific">Rhodopseudomonas faecalis</name>
    <dbReference type="NCBI Taxonomy" id="99655"/>
    <lineage>
        <taxon>Bacteria</taxon>
        <taxon>Pseudomonadati</taxon>
        <taxon>Pseudomonadota</taxon>
        <taxon>Alphaproteobacteria</taxon>
        <taxon>Hyphomicrobiales</taxon>
        <taxon>Nitrobacteraceae</taxon>
        <taxon>Rhodopseudomonas</taxon>
    </lineage>
</organism>
<dbReference type="InterPro" id="IPR011008">
    <property type="entry name" value="Dimeric_a/b-barrel"/>
</dbReference>
<sequence>MTTTLLQFDFPFEGPWGPEMTAAFGELAQDIAAEDGLIWKIWTENRAENRAGGIYLFRDAEAAERYRQKHAARLTSFGITGIVARAFATNADLSAITRGPC</sequence>
<name>A0A318TAU7_9BRAD</name>
<reference evidence="1 2" key="1">
    <citation type="submission" date="2018-06" db="EMBL/GenBank/DDBJ databases">
        <title>Genomic Encyclopedia of Archaeal and Bacterial Type Strains, Phase II (KMG-II): from individual species to whole genera.</title>
        <authorList>
            <person name="Goeker M."/>
        </authorList>
    </citation>
    <scope>NUCLEOTIDE SEQUENCE [LARGE SCALE GENOMIC DNA]</scope>
    <source>
        <strain evidence="1 2">JCM 11668</strain>
    </source>
</reference>